<comment type="caution">
    <text evidence="8">The sequence shown here is derived from an EMBL/GenBank/DDBJ whole genome shotgun (WGS) entry which is preliminary data.</text>
</comment>
<evidence type="ECO:0008006" key="10">
    <source>
        <dbReference type="Google" id="ProtNLM"/>
    </source>
</evidence>
<comment type="similarity">
    <text evidence="1">Belongs to the EcnA/EcnB lipoprotein family.</text>
</comment>
<keyword evidence="5" id="KW-0564">Palmitate</keyword>
<dbReference type="GO" id="GO:0016020">
    <property type="term" value="C:membrane"/>
    <property type="evidence" value="ECO:0007669"/>
    <property type="project" value="InterPro"/>
</dbReference>
<feature type="region of interest" description="Disordered" evidence="7">
    <location>
        <begin position="91"/>
        <end position="127"/>
    </location>
</feature>
<keyword evidence="4" id="KW-0472">Membrane</keyword>
<gene>
    <name evidence="8" type="ORF">CAL65_03470</name>
</gene>
<keyword evidence="9" id="KW-1185">Reference proteome</keyword>
<evidence type="ECO:0000256" key="1">
    <source>
        <dbReference type="ARBA" id="ARBA00010296"/>
    </source>
</evidence>
<evidence type="ECO:0000313" key="8">
    <source>
        <dbReference type="EMBL" id="RFA38968.1"/>
    </source>
</evidence>
<dbReference type="InterPro" id="IPR012556">
    <property type="entry name" value="Entericidin"/>
</dbReference>
<reference evidence="9" key="1">
    <citation type="submission" date="2017-05" db="EMBL/GenBank/DDBJ databases">
        <authorList>
            <person name="Sharma S."/>
            <person name="Sidhu C."/>
            <person name="Pinnaka A.K."/>
        </authorList>
    </citation>
    <scope>NUCLEOTIDE SEQUENCE [LARGE SCALE GENOMIC DNA]</scope>
    <source>
        <strain evidence="9">AK93</strain>
    </source>
</reference>
<evidence type="ECO:0000256" key="2">
    <source>
        <dbReference type="ARBA" id="ARBA00022475"/>
    </source>
</evidence>
<dbReference type="Proteomes" id="UP000256763">
    <property type="component" value="Unassembled WGS sequence"/>
</dbReference>
<evidence type="ECO:0000313" key="9">
    <source>
        <dbReference type="Proteomes" id="UP000256763"/>
    </source>
</evidence>
<evidence type="ECO:0000256" key="3">
    <source>
        <dbReference type="ARBA" id="ARBA00022729"/>
    </source>
</evidence>
<keyword evidence="2" id="KW-1003">Cell membrane</keyword>
<proteinExistence type="inferred from homology"/>
<keyword evidence="6" id="KW-0449">Lipoprotein</keyword>
<dbReference type="EMBL" id="NFZW01000002">
    <property type="protein sequence ID" value="RFA38968.1"/>
    <property type="molecule type" value="Genomic_DNA"/>
</dbReference>
<sequence length="127" mass="13711">MVFCFSVRERGWCGRAGAAQLRRIRHARGGCKLVELSLLQPQVSGNCKFAKLEADMRIAKIGGFAVPALLAAGFLLMAGCETTAGVGRDIESAGEGIEESAERHGAEEDRAEVERQDNIGEEDNIFD</sequence>
<dbReference type="GO" id="GO:0009636">
    <property type="term" value="P:response to toxic substance"/>
    <property type="evidence" value="ECO:0007669"/>
    <property type="project" value="InterPro"/>
</dbReference>
<feature type="compositionally biased region" description="Basic and acidic residues" evidence="7">
    <location>
        <begin position="100"/>
        <end position="118"/>
    </location>
</feature>
<evidence type="ECO:0000256" key="5">
    <source>
        <dbReference type="ARBA" id="ARBA00023139"/>
    </source>
</evidence>
<evidence type="ECO:0000256" key="7">
    <source>
        <dbReference type="SAM" id="MobiDB-lite"/>
    </source>
</evidence>
<organism evidence="8 9">
    <name type="scientific">Alkalilimnicola ehrlichii</name>
    <dbReference type="NCBI Taxonomy" id="351052"/>
    <lineage>
        <taxon>Bacteria</taxon>
        <taxon>Pseudomonadati</taxon>
        <taxon>Pseudomonadota</taxon>
        <taxon>Gammaproteobacteria</taxon>
        <taxon>Chromatiales</taxon>
        <taxon>Ectothiorhodospiraceae</taxon>
        <taxon>Alkalilimnicola</taxon>
    </lineage>
</organism>
<accession>A0A3E0X118</accession>
<name>A0A3E0X118_9GAMM</name>
<keyword evidence="3" id="KW-0732">Signal</keyword>
<evidence type="ECO:0000256" key="4">
    <source>
        <dbReference type="ARBA" id="ARBA00023136"/>
    </source>
</evidence>
<evidence type="ECO:0000256" key="6">
    <source>
        <dbReference type="ARBA" id="ARBA00023288"/>
    </source>
</evidence>
<dbReference type="AlphaFoldDB" id="A0A3E0X118"/>
<dbReference type="Pfam" id="PF08085">
    <property type="entry name" value="Entericidin"/>
    <property type="match status" value="1"/>
</dbReference>
<protein>
    <recommendedName>
        <fullName evidence="10">Entericidin EcnAB</fullName>
    </recommendedName>
</protein>